<reference evidence="3" key="1">
    <citation type="journal article" date="2016" name="Nature">
        <title>The genome of the seagrass Zostera marina reveals angiosperm adaptation to the sea.</title>
        <authorList>
            <person name="Olsen J.L."/>
            <person name="Rouze P."/>
            <person name="Verhelst B."/>
            <person name="Lin Y.-C."/>
            <person name="Bayer T."/>
            <person name="Collen J."/>
            <person name="Dattolo E."/>
            <person name="De Paoli E."/>
            <person name="Dittami S."/>
            <person name="Maumus F."/>
            <person name="Michel G."/>
            <person name="Kersting A."/>
            <person name="Lauritano C."/>
            <person name="Lohaus R."/>
            <person name="Toepel M."/>
            <person name="Tonon T."/>
            <person name="Vanneste K."/>
            <person name="Amirebrahimi M."/>
            <person name="Brakel J."/>
            <person name="Bostroem C."/>
            <person name="Chovatia M."/>
            <person name="Grimwood J."/>
            <person name="Jenkins J.W."/>
            <person name="Jueterbock A."/>
            <person name="Mraz A."/>
            <person name="Stam W.T."/>
            <person name="Tice H."/>
            <person name="Bornberg-Bauer E."/>
            <person name="Green P.J."/>
            <person name="Pearson G.A."/>
            <person name="Procaccini G."/>
            <person name="Duarte C.M."/>
            <person name="Schmutz J."/>
            <person name="Reusch T.B.H."/>
            <person name="Van de Peer Y."/>
        </authorList>
    </citation>
    <scope>NUCLEOTIDE SEQUENCE [LARGE SCALE GENOMIC DNA]</scope>
    <source>
        <strain evidence="3">cv. Finnish</strain>
    </source>
</reference>
<dbReference type="InterPro" id="IPR023342">
    <property type="entry name" value="APO_dom"/>
</dbReference>
<proteinExistence type="predicted"/>
<comment type="caution">
    <text evidence="2">The sequence shown here is derived from an EMBL/GenBank/DDBJ whole genome shotgun (WGS) entry which is preliminary data.</text>
</comment>
<gene>
    <name evidence="2" type="ORF">ZOSMA_168G00080</name>
</gene>
<dbReference type="OrthoDB" id="1898723at2759"/>
<name>A0A0K9PVJ8_ZOSMR</name>
<organism evidence="2 3">
    <name type="scientific">Zostera marina</name>
    <name type="common">Eelgrass</name>
    <dbReference type="NCBI Taxonomy" id="29655"/>
    <lineage>
        <taxon>Eukaryota</taxon>
        <taxon>Viridiplantae</taxon>
        <taxon>Streptophyta</taxon>
        <taxon>Embryophyta</taxon>
        <taxon>Tracheophyta</taxon>
        <taxon>Spermatophyta</taxon>
        <taxon>Magnoliopsida</taxon>
        <taxon>Liliopsida</taxon>
        <taxon>Zosteraceae</taxon>
        <taxon>Zostera</taxon>
    </lineage>
</organism>
<evidence type="ECO:0000313" key="3">
    <source>
        <dbReference type="Proteomes" id="UP000036987"/>
    </source>
</evidence>
<dbReference type="PROSITE" id="PS51499">
    <property type="entry name" value="APO"/>
    <property type="match status" value="2"/>
</dbReference>
<evidence type="ECO:0000259" key="1">
    <source>
        <dbReference type="PROSITE" id="PS51499"/>
    </source>
</evidence>
<dbReference type="Pfam" id="PF05634">
    <property type="entry name" value="APO_RNA-bind"/>
    <property type="match status" value="2"/>
</dbReference>
<protein>
    <submittedName>
        <fullName evidence="2">Putative APO protein 4, mitochondrial</fullName>
    </submittedName>
</protein>
<dbReference type="STRING" id="29655.A0A0K9PVJ8"/>
<feature type="domain" description="APO" evidence="1">
    <location>
        <begin position="86"/>
        <end position="171"/>
    </location>
</feature>
<dbReference type="OMA" id="GYKHRAK"/>
<evidence type="ECO:0000313" key="2">
    <source>
        <dbReference type="EMBL" id="KMZ72272.1"/>
    </source>
</evidence>
<dbReference type="EMBL" id="LFYR01000640">
    <property type="protein sequence ID" value="KMZ72272.1"/>
    <property type="molecule type" value="Genomic_DNA"/>
</dbReference>
<accession>A0A0K9PVJ8</accession>
<feature type="domain" description="APO" evidence="1">
    <location>
        <begin position="219"/>
        <end position="304"/>
    </location>
</feature>
<sequence>MMVPRILQHKVQLMIDLSRTRFFPTKSYSSKIDWKELRPMILKRINNRAKDFPVRTMIPVANDVLKHRAILYSGVQILLRSFPVKSCKFCSEVYIGENGHQIKTCHGFKRVTKNQEHKWTDGCLDDILVPINVFHLDVMFQDIIQHDQRFDFDRVPAVFELCVQAGANFSTNQKTTDIFEGDDNSNPDYLRSVANTTLDAWEKLRLGVKKLLLVYPAKVCKHCSEVHVGPSGHRARLCGVFKYQSWQAYHFWKRAEVDDLVAPRIVWHHRPQDPPVLLDSGRSFYGHAPAVIDLCSQAGAVVPVKYFCMMKINGLTTI</sequence>
<keyword evidence="3" id="KW-1185">Reference proteome</keyword>
<dbReference type="AlphaFoldDB" id="A0A0K9PVJ8"/>
<dbReference type="Proteomes" id="UP000036987">
    <property type="component" value="Unassembled WGS sequence"/>
</dbReference>
<dbReference type="GO" id="GO:0003723">
    <property type="term" value="F:RNA binding"/>
    <property type="evidence" value="ECO:0000318"/>
    <property type="project" value="GO_Central"/>
</dbReference>